<comment type="caution">
    <text evidence="1">The sequence shown here is derived from an EMBL/GenBank/DDBJ whole genome shotgun (WGS) entry which is preliminary data.</text>
</comment>
<evidence type="ECO:0000313" key="2">
    <source>
        <dbReference type="Proteomes" id="UP001631969"/>
    </source>
</evidence>
<dbReference type="Proteomes" id="UP001631969">
    <property type="component" value="Unassembled WGS sequence"/>
</dbReference>
<sequence>MSKMNKGELRIGQMEIHMDETRRKVEEKLETARIYKFLGMVRREVRMTSGNEPRYHGTTNRIGKATEAAAVWNADQEERMRNAYEDVERAVGSLPDKQREIIRLRYLSSLDGEMDFQVCQEVHLSERTYRRVKAKAIVNLALALRLEEWKFAE</sequence>
<evidence type="ECO:0000313" key="1">
    <source>
        <dbReference type="EMBL" id="MFM9328739.1"/>
    </source>
</evidence>
<dbReference type="EMBL" id="JBJURJ010000006">
    <property type="protein sequence ID" value="MFM9328739.1"/>
    <property type="molecule type" value="Genomic_DNA"/>
</dbReference>
<reference evidence="1" key="1">
    <citation type="submission" date="2024-12" db="EMBL/GenBank/DDBJ databases">
        <authorList>
            <person name="Wu N."/>
        </authorList>
    </citation>
    <scope>NUCLEOTIDE SEQUENCE</scope>
    <source>
        <strain evidence="1">P15</strain>
    </source>
</reference>
<protein>
    <submittedName>
        <fullName evidence="1">ArpU family phage packaging/lysis transcriptional regulator</fullName>
    </submittedName>
</protein>
<keyword evidence="2" id="KW-1185">Reference proteome</keyword>
<gene>
    <name evidence="1" type="ORF">ACI1P1_10605</name>
</gene>
<organism evidence="1 2">
    <name type="scientific">Paenibacillus mesotrionivorans</name>
    <dbReference type="NCBI Taxonomy" id="3160968"/>
    <lineage>
        <taxon>Bacteria</taxon>
        <taxon>Bacillati</taxon>
        <taxon>Bacillota</taxon>
        <taxon>Bacilli</taxon>
        <taxon>Bacillales</taxon>
        <taxon>Paenibacillaceae</taxon>
        <taxon>Paenibacillus</taxon>
    </lineage>
</organism>
<name>A0ACC7NZE8_9BACL</name>
<proteinExistence type="predicted"/>
<accession>A0ACC7NZE8</accession>